<dbReference type="Pfam" id="PF05755">
    <property type="entry name" value="REF"/>
    <property type="match status" value="1"/>
</dbReference>
<dbReference type="OrthoDB" id="1905464at2759"/>
<dbReference type="EMBL" id="BFEA01000428">
    <property type="protein sequence ID" value="GBG83101.1"/>
    <property type="molecule type" value="Genomic_DNA"/>
</dbReference>
<dbReference type="Gramene" id="GBG83101">
    <property type="protein sequence ID" value="GBG83101"/>
    <property type="gene ID" value="CBR_g36719"/>
</dbReference>
<dbReference type="PANTHER" id="PTHR33732:SF3">
    <property type="entry name" value="OS07G0671800 PROTEIN"/>
    <property type="match status" value="1"/>
</dbReference>
<evidence type="ECO:0000313" key="3">
    <source>
        <dbReference type="EMBL" id="GBG83101.1"/>
    </source>
</evidence>
<evidence type="ECO:0000256" key="2">
    <source>
        <dbReference type="SAM" id="MobiDB-lite"/>
    </source>
</evidence>
<name>A0A388LLG9_CHABU</name>
<dbReference type="PANTHER" id="PTHR33732">
    <property type="entry name" value="REF/SRPP-LIKE PROTEIN OS05G0151300/LOC_OS05G05940"/>
    <property type="match status" value="1"/>
</dbReference>
<comment type="similarity">
    <text evidence="1">Belongs to the REF/SRPP family.</text>
</comment>
<gene>
    <name evidence="3" type="ORF">CBR_g36719</name>
</gene>
<evidence type="ECO:0000313" key="4">
    <source>
        <dbReference type="Proteomes" id="UP000265515"/>
    </source>
</evidence>
<dbReference type="Proteomes" id="UP000265515">
    <property type="component" value="Unassembled WGS sequence"/>
</dbReference>
<dbReference type="AlphaFoldDB" id="A0A388LLG9"/>
<feature type="region of interest" description="Disordered" evidence="2">
    <location>
        <begin position="1"/>
        <end position="37"/>
    </location>
</feature>
<accession>A0A388LLG9</accession>
<keyword evidence="4" id="KW-1185">Reference proteome</keyword>
<evidence type="ECO:0000256" key="1">
    <source>
        <dbReference type="ARBA" id="ARBA00009737"/>
    </source>
</evidence>
<comment type="caution">
    <text evidence="3">The sequence shown here is derived from an EMBL/GenBank/DDBJ whole genome shotgun (WGS) entry which is preliminary data.</text>
</comment>
<dbReference type="InterPro" id="IPR008802">
    <property type="entry name" value="REF"/>
</dbReference>
<dbReference type="OMA" id="FHDVPFK"/>
<sequence>MDDQHPDQYSKALPGEAARDMSSSSPPPPPPPSISSTVNEQDLKYLGFFRIALIRAVSYIYALYEHAKESSGALKPRVDSVEGTVKTVVGPVYNKLEDKPAKLLKFVDRKVDDVFHVLPEYVPSYVKEKSAMAYDAVKKHTPETAKNVAHEVQEQGLVKTAKGLYDKYEPAAEKGLYEAWKAALELPMVPQAVQIASPWAMFGAEKFNSTMSFLRESRLPVITPVANWVPLVPVEKLDQLLNQVPKEVLGAREGAHLHE</sequence>
<organism evidence="3 4">
    <name type="scientific">Chara braunii</name>
    <name type="common">Braun's stonewort</name>
    <dbReference type="NCBI Taxonomy" id="69332"/>
    <lineage>
        <taxon>Eukaryota</taxon>
        <taxon>Viridiplantae</taxon>
        <taxon>Streptophyta</taxon>
        <taxon>Charophyceae</taxon>
        <taxon>Charales</taxon>
        <taxon>Characeae</taxon>
        <taxon>Chara</taxon>
    </lineage>
</organism>
<protein>
    <submittedName>
        <fullName evidence="3">Uncharacterized protein</fullName>
    </submittedName>
</protein>
<reference evidence="3 4" key="1">
    <citation type="journal article" date="2018" name="Cell">
        <title>The Chara Genome: Secondary Complexity and Implications for Plant Terrestrialization.</title>
        <authorList>
            <person name="Nishiyama T."/>
            <person name="Sakayama H."/>
            <person name="Vries J.D."/>
            <person name="Buschmann H."/>
            <person name="Saint-Marcoux D."/>
            <person name="Ullrich K.K."/>
            <person name="Haas F.B."/>
            <person name="Vanderstraeten L."/>
            <person name="Becker D."/>
            <person name="Lang D."/>
            <person name="Vosolsobe S."/>
            <person name="Rombauts S."/>
            <person name="Wilhelmsson P.K.I."/>
            <person name="Janitza P."/>
            <person name="Kern R."/>
            <person name="Heyl A."/>
            <person name="Rumpler F."/>
            <person name="Villalobos L.I.A.C."/>
            <person name="Clay J.M."/>
            <person name="Skokan R."/>
            <person name="Toyoda A."/>
            <person name="Suzuki Y."/>
            <person name="Kagoshima H."/>
            <person name="Schijlen E."/>
            <person name="Tajeshwar N."/>
            <person name="Catarino B."/>
            <person name="Hetherington A.J."/>
            <person name="Saltykova A."/>
            <person name="Bonnot C."/>
            <person name="Breuninger H."/>
            <person name="Symeonidi A."/>
            <person name="Radhakrishnan G.V."/>
            <person name="Van Nieuwerburgh F."/>
            <person name="Deforce D."/>
            <person name="Chang C."/>
            <person name="Karol K.G."/>
            <person name="Hedrich R."/>
            <person name="Ulvskov P."/>
            <person name="Glockner G."/>
            <person name="Delwiche C.F."/>
            <person name="Petrasek J."/>
            <person name="Van de Peer Y."/>
            <person name="Friml J."/>
            <person name="Beilby M."/>
            <person name="Dolan L."/>
            <person name="Kohara Y."/>
            <person name="Sugano S."/>
            <person name="Fujiyama A."/>
            <person name="Delaux P.-M."/>
            <person name="Quint M."/>
            <person name="TheiBen G."/>
            <person name="Hagemann M."/>
            <person name="Harholt J."/>
            <person name="Dunand C."/>
            <person name="Zachgo S."/>
            <person name="Langdale J."/>
            <person name="Maumus F."/>
            <person name="Straeten D.V.D."/>
            <person name="Gould S.B."/>
            <person name="Rensing S.A."/>
        </authorList>
    </citation>
    <scope>NUCLEOTIDE SEQUENCE [LARGE SCALE GENOMIC DNA]</scope>
    <source>
        <strain evidence="3 4">S276</strain>
    </source>
</reference>
<proteinExistence type="inferred from homology"/>